<dbReference type="AlphaFoldDB" id="A0A2H3AHS3"/>
<feature type="region of interest" description="Disordered" evidence="1">
    <location>
        <begin position="24"/>
        <end position="47"/>
    </location>
</feature>
<feature type="compositionally biased region" description="Pro residues" evidence="1">
    <location>
        <begin position="24"/>
        <end position="38"/>
    </location>
</feature>
<reference evidence="3" key="1">
    <citation type="journal article" date="2017" name="Nat. Ecol. Evol.">
        <title>Genome expansion and lineage-specific genetic innovations in the forest pathogenic fungi Armillaria.</title>
        <authorList>
            <person name="Sipos G."/>
            <person name="Prasanna A.N."/>
            <person name="Walter M.C."/>
            <person name="O'Connor E."/>
            <person name="Balint B."/>
            <person name="Krizsan K."/>
            <person name="Kiss B."/>
            <person name="Hess J."/>
            <person name="Varga T."/>
            <person name="Slot J."/>
            <person name="Riley R."/>
            <person name="Boka B."/>
            <person name="Rigling D."/>
            <person name="Barry K."/>
            <person name="Lee J."/>
            <person name="Mihaltcheva S."/>
            <person name="LaButti K."/>
            <person name="Lipzen A."/>
            <person name="Waldron R."/>
            <person name="Moloney N.M."/>
            <person name="Sperisen C."/>
            <person name="Kredics L."/>
            <person name="Vagvoelgyi C."/>
            <person name="Patrignani A."/>
            <person name="Fitzpatrick D."/>
            <person name="Nagy I."/>
            <person name="Doyle S."/>
            <person name="Anderson J.B."/>
            <person name="Grigoriev I.V."/>
            <person name="Gueldener U."/>
            <person name="Muensterkoetter M."/>
            <person name="Nagy L.G."/>
        </authorList>
    </citation>
    <scope>NUCLEOTIDE SEQUENCE [LARGE SCALE GENOMIC DNA]</scope>
    <source>
        <strain evidence="3">28-4</strain>
    </source>
</reference>
<evidence type="ECO:0000313" key="2">
    <source>
        <dbReference type="EMBL" id="PBK58539.1"/>
    </source>
</evidence>
<keyword evidence="3" id="KW-1185">Reference proteome</keyword>
<feature type="compositionally biased region" description="Basic and acidic residues" evidence="1">
    <location>
        <begin position="71"/>
        <end position="95"/>
    </location>
</feature>
<evidence type="ECO:0000313" key="3">
    <source>
        <dbReference type="Proteomes" id="UP000218334"/>
    </source>
</evidence>
<proteinExistence type="predicted"/>
<gene>
    <name evidence="2" type="ORF">ARMSODRAFT_1028173</name>
</gene>
<protein>
    <submittedName>
        <fullName evidence="2">Uncharacterized protein</fullName>
    </submittedName>
</protein>
<organism evidence="2 3">
    <name type="scientific">Armillaria solidipes</name>
    <dbReference type="NCBI Taxonomy" id="1076256"/>
    <lineage>
        <taxon>Eukaryota</taxon>
        <taxon>Fungi</taxon>
        <taxon>Dikarya</taxon>
        <taxon>Basidiomycota</taxon>
        <taxon>Agaricomycotina</taxon>
        <taxon>Agaricomycetes</taxon>
        <taxon>Agaricomycetidae</taxon>
        <taxon>Agaricales</taxon>
        <taxon>Marasmiineae</taxon>
        <taxon>Physalacriaceae</taxon>
        <taxon>Armillaria</taxon>
    </lineage>
</organism>
<feature type="region of interest" description="Disordered" evidence="1">
    <location>
        <begin position="68"/>
        <end position="95"/>
    </location>
</feature>
<name>A0A2H3AHS3_9AGAR</name>
<dbReference type="Proteomes" id="UP000218334">
    <property type="component" value="Unassembled WGS sequence"/>
</dbReference>
<sequence length="95" mass="10477">MASSIPARLSEEWIDRFATLFLAPPTPRASPTNTPPPLHQFDSPYSTDAELGANNALLACGTEPSTSHAFTEAKRAQERNKRDVLDKLLRNEDDP</sequence>
<evidence type="ECO:0000256" key="1">
    <source>
        <dbReference type="SAM" id="MobiDB-lite"/>
    </source>
</evidence>
<dbReference type="EMBL" id="KZ293537">
    <property type="protein sequence ID" value="PBK58539.1"/>
    <property type="molecule type" value="Genomic_DNA"/>
</dbReference>
<accession>A0A2H3AHS3</accession>